<dbReference type="PIRSF" id="PIRSF037394">
    <property type="entry name" value="ABC_thiamine-permease_YkoE_prd"/>
    <property type="match status" value="1"/>
</dbReference>
<feature type="transmembrane region" description="Helical" evidence="1">
    <location>
        <begin position="21"/>
        <end position="43"/>
    </location>
</feature>
<name>A0A512PQC7_9LACO</name>
<evidence type="ECO:0000256" key="1">
    <source>
        <dbReference type="SAM" id="Phobius"/>
    </source>
</evidence>
<dbReference type="OrthoDB" id="8017424at2"/>
<protein>
    <submittedName>
        <fullName evidence="2">ABC transporter permease</fullName>
    </submittedName>
</protein>
<keyword evidence="1" id="KW-0472">Membrane</keyword>
<feature type="transmembrane region" description="Helical" evidence="1">
    <location>
        <begin position="49"/>
        <end position="69"/>
    </location>
</feature>
<organism evidence="2 3">
    <name type="scientific">Lentilactobacillus rapi</name>
    <dbReference type="NCBI Taxonomy" id="481723"/>
    <lineage>
        <taxon>Bacteria</taxon>
        <taxon>Bacillati</taxon>
        <taxon>Bacillota</taxon>
        <taxon>Bacilli</taxon>
        <taxon>Lactobacillales</taxon>
        <taxon>Lactobacillaceae</taxon>
        <taxon>Lentilactobacillus</taxon>
    </lineage>
</organism>
<reference evidence="2 3" key="1">
    <citation type="submission" date="2019-07" db="EMBL/GenBank/DDBJ databases">
        <title>Whole genome shotgun sequence of Lactobacillus rapi NBRC 109618.</title>
        <authorList>
            <person name="Hosoyama A."/>
            <person name="Uohara A."/>
            <person name="Ohji S."/>
            <person name="Ichikawa N."/>
        </authorList>
    </citation>
    <scope>NUCLEOTIDE SEQUENCE [LARGE SCALE GENOMIC DNA]</scope>
    <source>
        <strain evidence="2 3">NBRC 109618</strain>
    </source>
</reference>
<dbReference type="STRING" id="1423795.FD12_GL001335"/>
<feature type="transmembrane region" description="Helical" evidence="1">
    <location>
        <begin position="104"/>
        <end position="124"/>
    </location>
</feature>
<dbReference type="Pfam" id="PF09819">
    <property type="entry name" value="ABC_cobalt"/>
    <property type="match status" value="1"/>
</dbReference>
<dbReference type="EMBL" id="BKAM01000074">
    <property type="protein sequence ID" value="GEP73409.1"/>
    <property type="molecule type" value="Genomic_DNA"/>
</dbReference>
<dbReference type="AlphaFoldDB" id="A0A512PQC7"/>
<keyword evidence="1" id="KW-1133">Transmembrane helix</keyword>
<evidence type="ECO:0000313" key="3">
    <source>
        <dbReference type="Proteomes" id="UP000321569"/>
    </source>
</evidence>
<dbReference type="InterPro" id="IPR017195">
    <property type="entry name" value="ABC_thiamin-permease_prd"/>
</dbReference>
<evidence type="ECO:0000313" key="2">
    <source>
        <dbReference type="EMBL" id="GEP73409.1"/>
    </source>
</evidence>
<gene>
    <name evidence="2" type="ORF">LRA02_22770</name>
</gene>
<proteinExistence type="predicted"/>
<feature type="transmembrane region" description="Helical" evidence="1">
    <location>
        <begin position="76"/>
        <end position="98"/>
    </location>
</feature>
<keyword evidence="1" id="KW-0812">Transmembrane</keyword>
<feature type="transmembrane region" description="Helical" evidence="1">
    <location>
        <begin position="160"/>
        <end position="181"/>
    </location>
</feature>
<sequence length="197" mass="21443">MDNKTQPATNREHQSKWTLRNIILIALIAIFTGIIFWGAGFLYTALTVVLTPIGAAPFANDLLMGLWCMAGPLTGFVVRTFGSAFVGEFLGAAVEVFLGGQWGAGAFISGLVQGIGSELGFAFTGYKRYDWVGLNASIFTTVVVTFAWDMIKNGYNKFGIPLLLALFVTRYISTFIFGGVLTKMIVRLLDRSNAFSL</sequence>
<dbReference type="RefSeq" id="WP_056983422.1">
    <property type="nucleotide sequence ID" value="NZ_BKAM01000074.1"/>
</dbReference>
<feature type="transmembrane region" description="Helical" evidence="1">
    <location>
        <begin position="131"/>
        <end position="148"/>
    </location>
</feature>
<comment type="caution">
    <text evidence="2">The sequence shown here is derived from an EMBL/GenBank/DDBJ whole genome shotgun (WGS) entry which is preliminary data.</text>
</comment>
<accession>A0A512PQC7</accession>
<dbReference type="Proteomes" id="UP000321569">
    <property type="component" value="Unassembled WGS sequence"/>
</dbReference>